<protein>
    <recommendedName>
        <fullName evidence="4">2-(5''-triphosphoribosyl)-3'-dephosphocoenzyme-A synthase</fullName>
        <ecNumber evidence="3">2.4.2.52</ecNumber>
    </recommendedName>
</protein>
<keyword evidence="7" id="KW-0067">ATP-binding</keyword>
<proteinExistence type="inferred from homology"/>
<evidence type="ECO:0000313" key="8">
    <source>
        <dbReference type="EMBL" id="STR43559.1"/>
    </source>
</evidence>
<keyword evidence="6" id="KW-0547">Nucleotide-binding</keyword>
<evidence type="ECO:0000256" key="3">
    <source>
        <dbReference type="ARBA" id="ARBA00012074"/>
    </source>
</evidence>
<keyword evidence="5" id="KW-0808">Transferase</keyword>
<evidence type="ECO:0000256" key="5">
    <source>
        <dbReference type="ARBA" id="ARBA00022679"/>
    </source>
</evidence>
<comment type="similarity">
    <text evidence="2">Belongs to the CitG/MdcB family.</text>
</comment>
<dbReference type="InterPro" id="IPR002736">
    <property type="entry name" value="CitG"/>
</dbReference>
<dbReference type="AlphaFoldDB" id="A0A7H4M583"/>
<evidence type="ECO:0000313" key="9">
    <source>
        <dbReference type="Proteomes" id="UP000255050"/>
    </source>
</evidence>
<dbReference type="GO" id="GO:0051191">
    <property type="term" value="P:prosthetic group biosynthetic process"/>
    <property type="evidence" value="ECO:0007669"/>
    <property type="project" value="TreeGrafter"/>
</dbReference>
<dbReference type="EMBL" id="UGJR01000002">
    <property type="protein sequence ID" value="STR43559.1"/>
    <property type="molecule type" value="Genomic_DNA"/>
</dbReference>
<reference evidence="8 9" key="1">
    <citation type="submission" date="2018-06" db="EMBL/GenBank/DDBJ databases">
        <authorList>
            <consortium name="Pathogen Informatics"/>
            <person name="Doyle S."/>
        </authorList>
    </citation>
    <scope>NUCLEOTIDE SEQUENCE [LARGE SCALE GENOMIC DNA]</scope>
    <source>
        <strain evidence="8 9">NCTC11694</strain>
    </source>
</reference>
<evidence type="ECO:0000256" key="4">
    <source>
        <dbReference type="ARBA" id="ARBA00020625"/>
    </source>
</evidence>
<dbReference type="EC" id="2.4.2.52" evidence="3"/>
<name>A0A7H4M583_9ENTR</name>
<gene>
    <name evidence="8" type="ORF">NCTC11694_04836</name>
</gene>
<accession>A0A7H4M583</accession>
<dbReference type="GO" id="GO:0005524">
    <property type="term" value="F:ATP binding"/>
    <property type="evidence" value="ECO:0007669"/>
    <property type="project" value="UniProtKB-KW"/>
</dbReference>
<evidence type="ECO:0000256" key="6">
    <source>
        <dbReference type="ARBA" id="ARBA00022741"/>
    </source>
</evidence>
<comment type="catalytic activity">
    <reaction evidence="1">
        <text>3'-dephospho-CoA + ATP = 2'-(5''-triphospho-alpha-D-ribosyl)-3'-dephospho-CoA + adenine</text>
        <dbReference type="Rhea" id="RHEA:15117"/>
        <dbReference type="ChEBI" id="CHEBI:16708"/>
        <dbReference type="ChEBI" id="CHEBI:30616"/>
        <dbReference type="ChEBI" id="CHEBI:57328"/>
        <dbReference type="ChEBI" id="CHEBI:61378"/>
        <dbReference type="EC" id="2.4.2.52"/>
    </reaction>
</comment>
<evidence type="ECO:0000256" key="1">
    <source>
        <dbReference type="ARBA" id="ARBA00001210"/>
    </source>
</evidence>
<evidence type="ECO:0000256" key="2">
    <source>
        <dbReference type="ARBA" id="ARBA00006812"/>
    </source>
</evidence>
<dbReference type="PANTHER" id="PTHR30201:SF2">
    <property type="entry name" value="2-(5''-TRIPHOSPHORIBOSYL)-3'-DEPHOSPHOCOENZYME-A SYNTHASE"/>
    <property type="match status" value="1"/>
</dbReference>
<dbReference type="GO" id="GO:0046917">
    <property type="term" value="F:triphosphoribosyl-dephospho-CoA synthase activity"/>
    <property type="evidence" value="ECO:0007669"/>
    <property type="project" value="UniProtKB-EC"/>
</dbReference>
<evidence type="ECO:0000256" key="7">
    <source>
        <dbReference type="ARBA" id="ARBA00022840"/>
    </source>
</evidence>
<sequence length="256" mass="28446">MNETITLRPESRASTKDVIIDYMLASVDEVEQLQPALNLLAQPSVARGGYDFFVHCYEAGTQNKAAETEPALPDAVFRDSTPWMQRSGLLCAAAGRLNALGQPLTHNRLCDVAGQYCASVADADAETRSGFYTVRSISLPVYRRLLRDKHPSGICLQQALLHLLAWKSDSPWARQQAQRLLWQGGVLGDKGEFALMTLDDELRERQFAWPDLRSLLAITGFLATFPAGRYLLIERCSPGGEPVNWLPDIPVRRYAA</sequence>
<comment type="caution">
    <text evidence="8">The sequence shown here is derived from an EMBL/GenBank/DDBJ whole genome shotgun (WGS) entry which is preliminary data.</text>
</comment>
<dbReference type="Proteomes" id="UP000255050">
    <property type="component" value="Unassembled WGS sequence"/>
</dbReference>
<dbReference type="PANTHER" id="PTHR30201">
    <property type="entry name" value="TRIPHOSPHORIBOSYL-DEPHOSPHO-COA SYNTHASE"/>
    <property type="match status" value="1"/>
</dbReference>
<organism evidence="8 9">
    <name type="scientific">Klebsiella michiganensis</name>
    <dbReference type="NCBI Taxonomy" id="1134687"/>
    <lineage>
        <taxon>Bacteria</taxon>
        <taxon>Pseudomonadati</taxon>
        <taxon>Pseudomonadota</taxon>
        <taxon>Gammaproteobacteria</taxon>
        <taxon>Enterobacterales</taxon>
        <taxon>Enterobacteriaceae</taxon>
        <taxon>Klebsiella/Raoultella group</taxon>
        <taxon>Klebsiella</taxon>
    </lineage>
</organism>